<organism evidence="1 2">
    <name type="scientific">Amycolatopsis camponoti</name>
    <dbReference type="NCBI Taxonomy" id="2606593"/>
    <lineage>
        <taxon>Bacteria</taxon>
        <taxon>Bacillati</taxon>
        <taxon>Actinomycetota</taxon>
        <taxon>Actinomycetes</taxon>
        <taxon>Pseudonocardiales</taxon>
        <taxon>Pseudonocardiaceae</taxon>
        <taxon>Amycolatopsis</taxon>
    </lineage>
</organism>
<dbReference type="Proteomes" id="UP000399805">
    <property type="component" value="Unassembled WGS sequence"/>
</dbReference>
<sequence length="38" mass="3888">MPTPAVSSGYFGDNTGYGPGPWVMAGLEHDSTSYPAIG</sequence>
<protein>
    <submittedName>
        <fullName evidence="1">Uncharacterized protein</fullName>
    </submittedName>
</protein>
<evidence type="ECO:0000313" key="2">
    <source>
        <dbReference type="Proteomes" id="UP000399805"/>
    </source>
</evidence>
<accession>A0A6I8LIS1</accession>
<dbReference type="EMBL" id="CABVGP010000001">
    <property type="protein sequence ID" value="VVJ17444.1"/>
    <property type="molecule type" value="Genomic_DNA"/>
</dbReference>
<name>A0A6I8LIS1_9PSEU</name>
<keyword evidence="2" id="KW-1185">Reference proteome</keyword>
<gene>
    <name evidence="1" type="ORF">AA23TX_02465</name>
</gene>
<reference evidence="1 2" key="1">
    <citation type="submission" date="2019-09" db="EMBL/GenBank/DDBJ databases">
        <authorList>
            <person name="Leyn A S."/>
        </authorList>
    </citation>
    <scope>NUCLEOTIDE SEQUENCE [LARGE SCALE GENOMIC DNA]</scope>
    <source>
        <strain evidence="1">AA231_1</strain>
    </source>
</reference>
<dbReference type="AlphaFoldDB" id="A0A6I8LIS1"/>
<evidence type="ECO:0000313" key="1">
    <source>
        <dbReference type="EMBL" id="VVJ17444.1"/>
    </source>
</evidence>
<proteinExistence type="predicted"/>